<gene>
    <name evidence="2" type="ORF">ENU14_02470</name>
</gene>
<dbReference type="SUPFAM" id="SSF53187">
    <property type="entry name" value="Zn-dependent exopeptidases"/>
    <property type="match status" value="1"/>
</dbReference>
<evidence type="ECO:0000313" key="2">
    <source>
        <dbReference type="EMBL" id="HGM58436.1"/>
    </source>
</evidence>
<dbReference type="Pfam" id="PF04389">
    <property type="entry name" value="Peptidase_M28"/>
    <property type="match status" value="1"/>
</dbReference>
<sequence length="545" mass="62486">MINRLYEEFSKKTSIIEAADVLKLITRYNRIQGSRDLWNVVYELKNIVEDRGFDTRIIRIEPGVKQSYIETPISWNPIKAWIEFKIGDRLIAYLDLLNHPTLLAGHSPGGEGCSELSICDKPNCRNGAILATGYLYDLYLNTDADLIVNYSEDRYIDAVPYYSLFLEPSDPRNKVVMNIPNRLAIRLRNLINKGEKINVCWKADVEYSNDGLPVLIACRGDSPGPLYVSHICHPKPGAHDNASGSAANFIVLSTLSRLSSEFVFNSCHAWVPEYTGTIALYDKLPWKPISVVNLDMVGSKQYITGSTLVVVNPPRFYENIVSSTLWVSICKVYDTVKSFNNIPEPSIKYSISPYTTGSDHDVFITWGINSSMLNEWPSKFYHTDMDELHTLDYNSIVQISIASLISGYLLTKSESKLEIYSKLYESIVRNWYLTQVLKTDYSLNYLNKYLIKKPLISKHTVDKLMDSPLSSRIIYRILGREKYFKLSREYSNAFAYLEVYAPLAEKLDIKEHVKHYKAELLIKWKKSDEKYIVETWNVIKSSLNL</sequence>
<dbReference type="EMBL" id="DTBJ01000017">
    <property type="protein sequence ID" value="HGM58436.1"/>
    <property type="molecule type" value="Genomic_DNA"/>
</dbReference>
<dbReference type="InterPro" id="IPR007484">
    <property type="entry name" value="Peptidase_M28"/>
</dbReference>
<dbReference type="AlphaFoldDB" id="A0A7C4D8A3"/>
<evidence type="ECO:0000259" key="1">
    <source>
        <dbReference type="Pfam" id="PF04389"/>
    </source>
</evidence>
<comment type="caution">
    <text evidence="2">The sequence shown here is derived from an EMBL/GenBank/DDBJ whole genome shotgun (WGS) entry which is preliminary data.</text>
</comment>
<proteinExistence type="predicted"/>
<accession>A0A7C4D8A3</accession>
<protein>
    <submittedName>
        <fullName evidence="2">M28 family peptidase</fullName>
    </submittedName>
</protein>
<feature type="domain" description="Peptidase M28" evidence="1">
    <location>
        <begin position="214"/>
        <end position="400"/>
    </location>
</feature>
<name>A0A7C4D8A3_STAMA</name>
<organism evidence="2">
    <name type="scientific">Staphylothermus marinus</name>
    <dbReference type="NCBI Taxonomy" id="2280"/>
    <lineage>
        <taxon>Archaea</taxon>
        <taxon>Thermoproteota</taxon>
        <taxon>Thermoprotei</taxon>
        <taxon>Desulfurococcales</taxon>
        <taxon>Desulfurococcaceae</taxon>
        <taxon>Staphylothermus</taxon>
    </lineage>
</organism>
<dbReference type="Gene3D" id="3.40.630.10">
    <property type="entry name" value="Zn peptidases"/>
    <property type="match status" value="1"/>
</dbReference>
<reference evidence="2" key="1">
    <citation type="journal article" date="2020" name="mSystems">
        <title>Genome- and Community-Level Interaction Insights into Carbon Utilization and Element Cycling Functions of Hydrothermarchaeota in Hydrothermal Sediment.</title>
        <authorList>
            <person name="Zhou Z."/>
            <person name="Liu Y."/>
            <person name="Xu W."/>
            <person name="Pan J."/>
            <person name="Luo Z.H."/>
            <person name="Li M."/>
        </authorList>
    </citation>
    <scope>NUCLEOTIDE SEQUENCE [LARGE SCALE GENOMIC DNA]</scope>
    <source>
        <strain evidence="2">SpSt-642</strain>
    </source>
</reference>